<dbReference type="CDD" id="cd06161">
    <property type="entry name" value="S2P-M50_SpoIVFB"/>
    <property type="match status" value="1"/>
</dbReference>
<keyword evidence="6" id="KW-0479">Metal-binding</keyword>
<evidence type="ECO:0000256" key="3">
    <source>
        <dbReference type="ARBA" id="ARBA00007931"/>
    </source>
</evidence>
<evidence type="ECO:0000256" key="5">
    <source>
        <dbReference type="ARBA" id="ARBA00022692"/>
    </source>
</evidence>
<comment type="caution">
    <text evidence="14">The sequence shown here is derived from an EMBL/GenBank/DDBJ whole genome shotgun (WGS) entry which is preliminary data.</text>
</comment>
<feature type="domain" description="Peptidase M50" evidence="13">
    <location>
        <begin position="113"/>
        <end position="152"/>
    </location>
</feature>
<keyword evidence="7" id="KW-0378">Hydrolase</keyword>
<feature type="transmembrane region" description="Helical" evidence="12">
    <location>
        <begin position="117"/>
        <end position="136"/>
    </location>
</feature>
<proteinExistence type="inferred from homology"/>
<protein>
    <submittedName>
        <fullName evidence="14">Stage IV sporulation protein FB</fullName>
    </submittedName>
</protein>
<feature type="transmembrane region" description="Helical" evidence="12">
    <location>
        <begin position="182"/>
        <end position="199"/>
    </location>
</feature>
<dbReference type="PANTHER" id="PTHR39188:SF3">
    <property type="entry name" value="STAGE IV SPORULATION PROTEIN FB"/>
    <property type="match status" value="1"/>
</dbReference>
<dbReference type="EMBL" id="PGUY01000027">
    <property type="protein sequence ID" value="PLT30138.1"/>
    <property type="molecule type" value="Genomic_DNA"/>
</dbReference>
<comment type="subcellular location">
    <subcellularLocation>
        <location evidence="2">Membrane</location>
        <topology evidence="2">Multi-pass membrane protein</topology>
    </subcellularLocation>
</comment>
<keyword evidence="11 12" id="KW-0472">Membrane</keyword>
<evidence type="ECO:0000256" key="4">
    <source>
        <dbReference type="ARBA" id="ARBA00022670"/>
    </source>
</evidence>
<dbReference type="PANTHER" id="PTHR39188">
    <property type="entry name" value="MEMBRANE-ASSOCIATED ZINC METALLOPROTEASE M50B"/>
    <property type="match status" value="1"/>
</dbReference>
<evidence type="ECO:0000256" key="12">
    <source>
        <dbReference type="SAM" id="Phobius"/>
    </source>
</evidence>
<evidence type="ECO:0000259" key="13">
    <source>
        <dbReference type="Pfam" id="PF02163"/>
    </source>
</evidence>
<organism evidence="14 15">
    <name type="scientific">Peribacillus deserti</name>
    <dbReference type="NCBI Taxonomy" id="673318"/>
    <lineage>
        <taxon>Bacteria</taxon>
        <taxon>Bacillati</taxon>
        <taxon>Bacillota</taxon>
        <taxon>Bacilli</taxon>
        <taxon>Bacillales</taxon>
        <taxon>Bacillaceae</taxon>
        <taxon>Peribacillus</taxon>
    </lineage>
</organism>
<gene>
    <name evidence="14" type="ORF">CUU66_08830</name>
</gene>
<evidence type="ECO:0000256" key="2">
    <source>
        <dbReference type="ARBA" id="ARBA00004141"/>
    </source>
</evidence>
<dbReference type="GO" id="GO:0008237">
    <property type="term" value="F:metallopeptidase activity"/>
    <property type="evidence" value="ECO:0007669"/>
    <property type="project" value="UniProtKB-KW"/>
</dbReference>
<evidence type="ECO:0000313" key="15">
    <source>
        <dbReference type="Proteomes" id="UP000234748"/>
    </source>
</evidence>
<dbReference type="Proteomes" id="UP000234748">
    <property type="component" value="Unassembled WGS sequence"/>
</dbReference>
<dbReference type="GO" id="GO:0016020">
    <property type="term" value="C:membrane"/>
    <property type="evidence" value="ECO:0007669"/>
    <property type="project" value="UniProtKB-SubCell"/>
</dbReference>
<evidence type="ECO:0000256" key="6">
    <source>
        <dbReference type="ARBA" id="ARBA00022723"/>
    </source>
</evidence>
<evidence type="ECO:0000256" key="10">
    <source>
        <dbReference type="ARBA" id="ARBA00023049"/>
    </source>
</evidence>
<evidence type="ECO:0000256" key="9">
    <source>
        <dbReference type="ARBA" id="ARBA00022989"/>
    </source>
</evidence>
<comment type="similarity">
    <text evidence="3">Belongs to the peptidase M50B family.</text>
</comment>
<sequence>MNEYFTLLTKIKIHSTFWLVLGIGILTAQFIPICLLFLIVLIHELGHAAAAQYYSWRIKSIKLLPFGGALETEEHGNRSLREDLIVALAGPAQHIWLCAIGFVLFQSQLITHEAFYQFFYMNLVIFLFNLLPIWPLDGGKLVFVCLSQRYPFLDAHRLTIIASTILAGLGLLLFSIVAPNNLNMWVMVLFILFSLFMEWKQRHFVFVRFLLERHYGRNERFQTLRPIHADVSESITDVLGRFQRGCKHPIIVSKEGKERGVLDENEILHAYFTDKLTNVRMGDLLYSY</sequence>
<keyword evidence="4" id="KW-0645">Protease</keyword>
<dbReference type="OrthoDB" id="166377at2"/>
<feature type="transmembrane region" description="Helical" evidence="12">
    <location>
        <begin position="84"/>
        <end position="105"/>
    </location>
</feature>
<comment type="cofactor">
    <cofactor evidence="1">
        <name>Zn(2+)</name>
        <dbReference type="ChEBI" id="CHEBI:29105"/>
    </cofactor>
</comment>
<dbReference type="AlphaFoldDB" id="A0A2N5M6Z1"/>
<dbReference type="Pfam" id="PF02163">
    <property type="entry name" value="Peptidase_M50"/>
    <property type="match status" value="2"/>
</dbReference>
<dbReference type="GO" id="GO:0046872">
    <property type="term" value="F:metal ion binding"/>
    <property type="evidence" value="ECO:0007669"/>
    <property type="project" value="UniProtKB-KW"/>
</dbReference>
<reference evidence="14 15" key="1">
    <citation type="submission" date="2017-11" db="EMBL/GenBank/DDBJ databases">
        <title>Comparitive Functional Genomics of Dry Heat Resistant strains isolated from the Viking Spacecraft.</title>
        <authorList>
            <person name="Seuylemezian A."/>
            <person name="Cooper K."/>
            <person name="Vaishampayan P."/>
        </authorList>
    </citation>
    <scope>NUCLEOTIDE SEQUENCE [LARGE SCALE GENOMIC DNA]</scope>
    <source>
        <strain evidence="14 15">V1-29</strain>
    </source>
</reference>
<dbReference type="GO" id="GO:0006508">
    <property type="term" value="P:proteolysis"/>
    <property type="evidence" value="ECO:0007669"/>
    <property type="project" value="UniProtKB-KW"/>
</dbReference>
<feature type="domain" description="Peptidase M50" evidence="13">
    <location>
        <begin position="33"/>
        <end position="105"/>
    </location>
</feature>
<evidence type="ECO:0000313" key="14">
    <source>
        <dbReference type="EMBL" id="PLT30138.1"/>
    </source>
</evidence>
<keyword evidence="10" id="KW-0482">Metalloprotease</keyword>
<feature type="transmembrane region" description="Helical" evidence="12">
    <location>
        <begin position="17"/>
        <end position="42"/>
    </location>
</feature>
<keyword evidence="8" id="KW-0862">Zinc</keyword>
<name>A0A2N5M6Z1_9BACI</name>
<feature type="transmembrane region" description="Helical" evidence="12">
    <location>
        <begin position="157"/>
        <end position="176"/>
    </location>
</feature>
<evidence type="ECO:0000256" key="8">
    <source>
        <dbReference type="ARBA" id="ARBA00022833"/>
    </source>
</evidence>
<evidence type="ECO:0000256" key="1">
    <source>
        <dbReference type="ARBA" id="ARBA00001947"/>
    </source>
</evidence>
<keyword evidence="15" id="KW-1185">Reference proteome</keyword>
<evidence type="ECO:0000256" key="7">
    <source>
        <dbReference type="ARBA" id="ARBA00022801"/>
    </source>
</evidence>
<accession>A0A2N5M6Z1</accession>
<dbReference type="RefSeq" id="WP_101641322.1">
    <property type="nucleotide sequence ID" value="NZ_PGUY01000027.1"/>
</dbReference>
<evidence type="ECO:0000256" key="11">
    <source>
        <dbReference type="ARBA" id="ARBA00023136"/>
    </source>
</evidence>
<keyword evidence="9 12" id="KW-1133">Transmembrane helix</keyword>
<dbReference type="InterPro" id="IPR008915">
    <property type="entry name" value="Peptidase_M50"/>
</dbReference>
<keyword evidence="5 12" id="KW-0812">Transmembrane</keyword>